<evidence type="ECO:0000313" key="3">
    <source>
        <dbReference type="Proteomes" id="UP001207742"/>
    </source>
</evidence>
<comment type="caution">
    <text evidence="2">The sequence shown here is derived from an EMBL/GenBank/DDBJ whole genome shotgun (WGS) entry which is preliminary data.</text>
</comment>
<reference evidence="2 3" key="1">
    <citation type="submission" date="2022-10" db="EMBL/GenBank/DDBJ databases">
        <title>Chitinophaga nivalis PC15 sp. nov., isolated from Pyeongchang county, South Korea.</title>
        <authorList>
            <person name="Trinh H.N."/>
        </authorList>
    </citation>
    <scope>NUCLEOTIDE SEQUENCE [LARGE SCALE GENOMIC DNA]</scope>
    <source>
        <strain evidence="2 3">PC14</strain>
    </source>
</reference>
<gene>
    <name evidence="2" type="ORF">OL497_17615</name>
</gene>
<dbReference type="EMBL" id="JAPDNS010000002">
    <property type="protein sequence ID" value="MCW3485727.1"/>
    <property type="molecule type" value="Genomic_DNA"/>
</dbReference>
<feature type="signal peptide" evidence="1">
    <location>
        <begin position="1"/>
        <end position="29"/>
    </location>
</feature>
<sequence>MRSKCSKTTLLILLLVFLGWNSYAQQSMANNGAYQQLSRFLDTIMTPSKGNSESLAFTIKAAIGVNGEITQLDFSTNVAGTLKPRLSALTGLPIKWAKLTGKNGKYIVIIPVYYIVEHASGIVRLNSKTEFTNGFYFDDGDLFDNKFLANYFFLKPIYIQRYL</sequence>
<accession>A0ABT3IP31</accession>
<keyword evidence="3" id="KW-1185">Reference proteome</keyword>
<feature type="chain" id="PRO_5045131744" description="TonB C-terminal domain-containing protein" evidence="1">
    <location>
        <begin position="30"/>
        <end position="163"/>
    </location>
</feature>
<dbReference type="RefSeq" id="WP_264732448.1">
    <property type="nucleotide sequence ID" value="NZ_JAPDNR010000001.1"/>
</dbReference>
<protein>
    <recommendedName>
        <fullName evidence="4">TonB C-terminal domain-containing protein</fullName>
    </recommendedName>
</protein>
<evidence type="ECO:0000313" key="2">
    <source>
        <dbReference type="EMBL" id="MCW3485727.1"/>
    </source>
</evidence>
<evidence type="ECO:0008006" key="4">
    <source>
        <dbReference type="Google" id="ProtNLM"/>
    </source>
</evidence>
<keyword evidence="1" id="KW-0732">Signal</keyword>
<evidence type="ECO:0000256" key="1">
    <source>
        <dbReference type="SAM" id="SignalP"/>
    </source>
</evidence>
<dbReference type="Proteomes" id="UP001207742">
    <property type="component" value="Unassembled WGS sequence"/>
</dbReference>
<proteinExistence type="predicted"/>
<name>A0ABT3IP31_9BACT</name>
<organism evidence="2 3">
    <name type="scientific">Chitinophaga nivalis</name>
    <dbReference type="NCBI Taxonomy" id="2991709"/>
    <lineage>
        <taxon>Bacteria</taxon>
        <taxon>Pseudomonadati</taxon>
        <taxon>Bacteroidota</taxon>
        <taxon>Chitinophagia</taxon>
        <taxon>Chitinophagales</taxon>
        <taxon>Chitinophagaceae</taxon>
        <taxon>Chitinophaga</taxon>
    </lineage>
</organism>